<accession>W9R8R2</accession>
<dbReference type="GO" id="GO:0006629">
    <property type="term" value="P:lipid metabolic process"/>
    <property type="evidence" value="ECO:0007669"/>
    <property type="project" value="InterPro"/>
</dbReference>
<dbReference type="PANTHER" id="PTHR31595:SF57">
    <property type="entry name" value="OS04G0481900 PROTEIN"/>
    <property type="match status" value="1"/>
</dbReference>
<dbReference type="STRING" id="981085.W9R8R2"/>
<evidence type="ECO:0000313" key="3">
    <source>
        <dbReference type="Proteomes" id="UP000030645"/>
    </source>
</evidence>
<dbReference type="AlphaFoldDB" id="W9R8R2"/>
<feature type="transmembrane region" description="Helical" evidence="1">
    <location>
        <begin position="152"/>
        <end position="176"/>
    </location>
</feature>
<dbReference type="GO" id="GO:0008374">
    <property type="term" value="F:O-acyltransferase activity"/>
    <property type="evidence" value="ECO:0007669"/>
    <property type="project" value="InterPro"/>
</dbReference>
<evidence type="ECO:0000256" key="1">
    <source>
        <dbReference type="SAM" id="Phobius"/>
    </source>
</evidence>
<dbReference type="Proteomes" id="UP000030645">
    <property type="component" value="Unassembled WGS sequence"/>
</dbReference>
<keyword evidence="1" id="KW-0812">Transmembrane</keyword>
<proteinExistence type="predicted"/>
<dbReference type="InterPro" id="IPR044851">
    <property type="entry name" value="Wax_synthase"/>
</dbReference>
<feature type="transmembrane region" description="Helical" evidence="1">
    <location>
        <begin position="39"/>
        <end position="58"/>
    </location>
</feature>
<reference evidence="3" key="1">
    <citation type="submission" date="2013-01" db="EMBL/GenBank/DDBJ databases">
        <title>Draft Genome Sequence of a Mulberry Tree, Morus notabilis C.K. Schneid.</title>
        <authorList>
            <person name="He N."/>
            <person name="Zhao S."/>
        </authorList>
    </citation>
    <scope>NUCLEOTIDE SEQUENCE</scope>
</reference>
<dbReference type="EMBL" id="KE343797">
    <property type="protein sequence ID" value="EXB41566.1"/>
    <property type="molecule type" value="Genomic_DNA"/>
</dbReference>
<sequence>MVIMKMEGEMSNFAMVWITVVASLWYCHAIAKITKQGPKRFVVILPVTLLFFVLPLNLSTICLGGPTSFFIAWLATFKLILFSFGKGPLSSDPPLPLSRFVPLACLPIKIQENAGQNSKKGQKSPLNYATKALIFATILPVYQNKSSIHPKLFLFLFGVYTYTALEIILATVAVAWRRARAAV</sequence>
<keyword evidence="3" id="KW-1185">Reference proteome</keyword>
<keyword evidence="1" id="KW-0472">Membrane</keyword>
<keyword evidence="1" id="KW-1133">Transmembrane helix</keyword>
<protein>
    <submittedName>
        <fullName evidence="2">Uncharacterized protein</fullName>
    </submittedName>
</protein>
<gene>
    <name evidence="2" type="ORF">L484_013643</name>
</gene>
<evidence type="ECO:0000313" key="2">
    <source>
        <dbReference type="EMBL" id="EXB41566.1"/>
    </source>
</evidence>
<organism evidence="2 3">
    <name type="scientific">Morus notabilis</name>
    <dbReference type="NCBI Taxonomy" id="981085"/>
    <lineage>
        <taxon>Eukaryota</taxon>
        <taxon>Viridiplantae</taxon>
        <taxon>Streptophyta</taxon>
        <taxon>Embryophyta</taxon>
        <taxon>Tracheophyta</taxon>
        <taxon>Spermatophyta</taxon>
        <taxon>Magnoliopsida</taxon>
        <taxon>eudicotyledons</taxon>
        <taxon>Gunneridae</taxon>
        <taxon>Pentapetalae</taxon>
        <taxon>rosids</taxon>
        <taxon>fabids</taxon>
        <taxon>Rosales</taxon>
        <taxon>Moraceae</taxon>
        <taxon>Moreae</taxon>
        <taxon>Morus</taxon>
    </lineage>
</organism>
<dbReference type="PANTHER" id="PTHR31595">
    <property type="entry name" value="LONG-CHAIN-ALCOHOL O-FATTY-ACYLTRANSFERASE 3-RELATED"/>
    <property type="match status" value="1"/>
</dbReference>
<feature type="transmembrane region" description="Helical" evidence="1">
    <location>
        <begin position="70"/>
        <end position="89"/>
    </location>
</feature>
<name>W9R8R2_9ROSA</name>